<sequence length="187" mass="20355">MADPKNWVDVTSALSTAAAAIIALWFGVAQSWSNNRKAKLRARLAASSILAPLDWATGNTCEAKDRLDDWDEYNEMAPVPAYKLIFSLLAQASFIVASGDLEALAFLPNNCAIKLAHALSVLTVVNADMERFWNEFSAKDKDLAFDRRAHWSNLLGIAYENFRAALSECNRATGTVAGMSAVKPGDT</sequence>
<comment type="caution">
    <text evidence="2">The sequence shown here is derived from an EMBL/GenBank/DDBJ whole genome shotgun (WGS) entry which is preliminary data.</text>
</comment>
<accession>A0ABT3ZSR5</accession>
<gene>
    <name evidence="2" type="ORF">OVY01_20805</name>
</gene>
<keyword evidence="1" id="KW-1133">Transmembrane helix</keyword>
<keyword evidence="3" id="KW-1185">Reference proteome</keyword>
<organism evidence="2 3">
    <name type="scientific">Robbsia betulipollinis</name>
    <dbReference type="NCBI Taxonomy" id="2981849"/>
    <lineage>
        <taxon>Bacteria</taxon>
        <taxon>Pseudomonadati</taxon>
        <taxon>Pseudomonadota</taxon>
        <taxon>Betaproteobacteria</taxon>
        <taxon>Burkholderiales</taxon>
        <taxon>Burkholderiaceae</taxon>
        <taxon>Robbsia</taxon>
    </lineage>
</organism>
<evidence type="ECO:0000256" key="1">
    <source>
        <dbReference type="SAM" id="Phobius"/>
    </source>
</evidence>
<dbReference type="EMBL" id="JAPMXC010000010">
    <property type="protein sequence ID" value="MCY0389590.1"/>
    <property type="molecule type" value="Genomic_DNA"/>
</dbReference>
<proteinExistence type="predicted"/>
<feature type="transmembrane region" description="Helical" evidence="1">
    <location>
        <begin position="12"/>
        <end position="33"/>
    </location>
</feature>
<dbReference type="RefSeq" id="WP_267849483.1">
    <property type="nucleotide sequence ID" value="NZ_JAPMXC010000010.1"/>
</dbReference>
<name>A0ABT3ZSR5_9BURK</name>
<evidence type="ECO:0000313" key="3">
    <source>
        <dbReference type="Proteomes" id="UP001082899"/>
    </source>
</evidence>
<keyword evidence="1" id="KW-0472">Membrane</keyword>
<reference evidence="2" key="1">
    <citation type="submission" date="2022-11" db="EMBL/GenBank/DDBJ databases">
        <title>Robbsia betulipollinis sp. nov., isolated from pollen of birch (Betula pendula).</title>
        <authorList>
            <person name="Shi H."/>
            <person name="Ambika Manirajan B."/>
            <person name="Ratering S."/>
            <person name="Geissler-Plaum R."/>
            <person name="Schnell S."/>
        </authorList>
    </citation>
    <scope>NUCLEOTIDE SEQUENCE</scope>
    <source>
        <strain evidence="2">Bb-Pol-6</strain>
    </source>
</reference>
<keyword evidence="1" id="KW-0812">Transmembrane</keyword>
<dbReference type="Proteomes" id="UP001082899">
    <property type="component" value="Unassembled WGS sequence"/>
</dbReference>
<evidence type="ECO:0000313" key="2">
    <source>
        <dbReference type="EMBL" id="MCY0389590.1"/>
    </source>
</evidence>
<protein>
    <submittedName>
        <fullName evidence="2">Uncharacterized protein</fullName>
    </submittedName>
</protein>